<evidence type="ECO:0000256" key="4">
    <source>
        <dbReference type="ARBA" id="ARBA00022729"/>
    </source>
</evidence>
<keyword evidence="19" id="KW-1185">Reference proteome</keyword>
<dbReference type="InterPro" id="IPR001245">
    <property type="entry name" value="Ser-Thr/Tyr_kinase_cat_dom"/>
</dbReference>
<comment type="subcellular location">
    <subcellularLocation>
        <location evidence="1">Membrane</location>
        <topology evidence="1">Single-pass type I membrane protein</topology>
    </subcellularLocation>
</comment>
<keyword evidence="4 15" id="KW-0732">Signal</keyword>
<comment type="caution">
    <text evidence="18">The sequence shown here is derived from an EMBL/GenBank/DDBJ whole genome shotgun (WGS) entry which is preliminary data.</text>
</comment>
<dbReference type="InterPro" id="IPR011009">
    <property type="entry name" value="Kinase-like_dom_sf"/>
</dbReference>
<evidence type="ECO:0000259" key="16">
    <source>
        <dbReference type="PROSITE" id="PS50011"/>
    </source>
</evidence>
<dbReference type="GO" id="GO:0001653">
    <property type="term" value="F:peptide receptor activity"/>
    <property type="evidence" value="ECO:0007669"/>
    <property type="project" value="TreeGrafter"/>
</dbReference>
<dbReference type="SUPFAM" id="SSF55073">
    <property type="entry name" value="Nucleotide cyclase"/>
    <property type="match status" value="1"/>
</dbReference>
<evidence type="ECO:0000256" key="8">
    <source>
        <dbReference type="ARBA" id="ARBA00023170"/>
    </source>
</evidence>
<keyword evidence="11 13" id="KW-0141">cGMP biosynthesis</keyword>
<dbReference type="InterPro" id="IPR001828">
    <property type="entry name" value="ANF_lig-bd_rcpt"/>
</dbReference>
<dbReference type="InterPro" id="IPR001054">
    <property type="entry name" value="A/G_cyclase"/>
</dbReference>
<feature type="domain" description="Guanylate cyclase" evidence="17">
    <location>
        <begin position="989"/>
        <end position="1121"/>
    </location>
</feature>
<dbReference type="InterPro" id="IPR050401">
    <property type="entry name" value="Cyclic_nucleotide_synthase"/>
</dbReference>
<dbReference type="GO" id="GO:0004672">
    <property type="term" value="F:protein kinase activity"/>
    <property type="evidence" value="ECO:0007669"/>
    <property type="project" value="InterPro"/>
</dbReference>
<dbReference type="SUPFAM" id="SSF56112">
    <property type="entry name" value="Protein kinase-like (PK-like)"/>
    <property type="match status" value="1"/>
</dbReference>
<dbReference type="PROSITE" id="PS00452">
    <property type="entry name" value="GUANYLATE_CYCLASE_1"/>
    <property type="match status" value="1"/>
</dbReference>
<dbReference type="GO" id="GO:0035556">
    <property type="term" value="P:intracellular signal transduction"/>
    <property type="evidence" value="ECO:0007669"/>
    <property type="project" value="InterPro"/>
</dbReference>
<dbReference type="Pfam" id="PF00211">
    <property type="entry name" value="Guanylate_cyc"/>
    <property type="match status" value="1"/>
</dbReference>
<dbReference type="GO" id="GO:0004016">
    <property type="term" value="F:adenylate cyclase activity"/>
    <property type="evidence" value="ECO:0007669"/>
    <property type="project" value="TreeGrafter"/>
</dbReference>
<dbReference type="Gene3D" id="3.30.70.1230">
    <property type="entry name" value="Nucleotide cyclase"/>
    <property type="match status" value="1"/>
</dbReference>
<dbReference type="Gene3D" id="3.40.50.2300">
    <property type="match status" value="1"/>
</dbReference>
<evidence type="ECO:0000256" key="1">
    <source>
        <dbReference type="ARBA" id="ARBA00004479"/>
    </source>
</evidence>
<dbReference type="SUPFAM" id="SSF53822">
    <property type="entry name" value="Periplasmic binding protein-like I"/>
    <property type="match status" value="1"/>
</dbReference>
<feature type="region of interest" description="Disordered" evidence="14">
    <location>
        <begin position="778"/>
        <end position="799"/>
    </location>
</feature>
<dbReference type="GO" id="GO:0005886">
    <property type="term" value="C:plasma membrane"/>
    <property type="evidence" value="ECO:0007669"/>
    <property type="project" value="TreeGrafter"/>
</dbReference>
<keyword evidence="7" id="KW-0472">Membrane</keyword>
<evidence type="ECO:0000256" key="5">
    <source>
        <dbReference type="ARBA" id="ARBA00022741"/>
    </source>
</evidence>
<evidence type="ECO:0000313" key="19">
    <source>
        <dbReference type="Proteomes" id="UP001233172"/>
    </source>
</evidence>
<dbReference type="PROSITE" id="PS50011">
    <property type="entry name" value="PROTEIN_KINASE_DOM"/>
    <property type="match status" value="1"/>
</dbReference>
<evidence type="ECO:0000256" key="10">
    <source>
        <dbReference type="ARBA" id="ARBA00023239"/>
    </source>
</evidence>
<gene>
    <name evidence="18" type="ORF">Bpfe_019403</name>
</gene>
<dbReference type="GO" id="GO:0007168">
    <property type="term" value="P:receptor guanylyl cyclase signaling pathway"/>
    <property type="evidence" value="ECO:0007669"/>
    <property type="project" value="TreeGrafter"/>
</dbReference>
<evidence type="ECO:0000256" key="2">
    <source>
        <dbReference type="ARBA" id="ARBA00012202"/>
    </source>
</evidence>
<proteinExistence type="inferred from homology"/>
<evidence type="ECO:0000256" key="11">
    <source>
        <dbReference type="ARBA" id="ARBA00023293"/>
    </source>
</evidence>
<feature type="signal peptide" evidence="15">
    <location>
        <begin position="1"/>
        <end position="27"/>
    </location>
</feature>
<evidence type="ECO:0000256" key="14">
    <source>
        <dbReference type="SAM" id="MobiDB-lite"/>
    </source>
</evidence>
<dbReference type="FunFam" id="3.30.70.1230:FF:000019">
    <property type="entry name" value="Guanylate cyclase"/>
    <property type="match status" value="1"/>
</dbReference>
<evidence type="ECO:0000313" key="18">
    <source>
        <dbReference type="EMBL" id="KAK0051093.1"/>
    </source>
</evidence>
<dbReference type="GO" id="GO:0005524">
    <property type="term" value="F:ATP binding"/>
    <property type="evidence" value="ECO:0007669"/>
    <property type="project" value="InterPro"/>
</dbReference>
<evidence type="ECO:0000256" key="15">
    <source>
        <dbReference type="SAM" id="SignalP"/>
    </source>
</evidence>
<sequence length="1437" mass="163263">MVTLSPIFNVNLLLASLLLLAALLTEGKEEFLFPTNQNVSLEAIKNCRDRVDDPEEKIALSNITARNFTIGLLLNVDNEGEDRFVGGAFFLALDELHKVAKEKGIPVHFNWEFRDTMNRKNVAARQMLDLYLHRNISVFIGPSVFCKSLTTMVTALMKPFITYNCRDGEGLLHDLMVNVETRVHFASRSIISLMLFHKWRSFWLVAGEHEIWNGIVEELKAQLDNANITINDEDVDDINSVYLPTITEQYYDKLLNKSIVKTRVYLFLGSSDCLLTFMRLLHAKVGEENVQKYAVIAVSDEGKDYSNDNNFYSRNVEMIESLDELSTEARDQQVASRIRAFRNLLIITQELRVTDKKDFMEKVKDKCCFPPFNFDPEIKNKTGWKMYKPPRGSYYLYDATMIYGRAVMDLMETPGADPGDAVDVINRLRCRFHKSIIGDRIWIHANGQSEKNYVVKSLKLDPDGQSGNLINVGIFNKTDDDIPVYQQISKVEWAGTNAPESDPTCGFEDEYCKPEELISDNGGIIAVSVAVPTSVLLIVVFSLFFGVRHCVYEKKLDKLAWKIERDEIQMINEGQFRQMTTPSRNRKKNSWNGNHYSYLMMKTDSQSDISHKDYGSEYVPIGFYRGAYVAIKLLTRKHLELTRVLKKQMQLRKELTHENINRFIGACFEPPKVYIVTQYCPRRSLQDILRNEDAHLDNMFITSLVQDLIRGMTFIHESQFCYHGNLKSSNCLVDSRWTLKISDFGFSALGPPSLINFDDEESFRALLWTAPELLRKRRSSSTASQQHQQHHHLSSNSSNGSMSAGFNYLKSHHFYNNNNFSRNHHQITDSQKGDVYSFAIILYELYGRAGPWGPVKMTPKEIIETLICPGTSCTRPDTKDLTCDQNVVNLIQDCWQQDHNHRPDFKSGIRAHFKPIQQAYMKSNIFDNMLAMMEKYANNLEAIVAERTELLRQEKRMTENLLLRMLPRSVAEKLKRGHRVEPEQYEQVSIYFSDIVGFTQLSASSTPMEVVDLLNDLYTCFDSIIEEFDVYKVETIGDAYMVVSGLPIRNGDRHAGEIASMALELLEAIKQKKFRVQGSTNHVLKIRIGIHSGPCCAGVVGLKMPRYCLFGDTVNTANRMESTGEAQRIHCSLDCKKILDKLGGYTLLERGYTELKGKGTLLTYFLNSEDLKYRQKRITQYKKMGNDGRCVSTSNLDYTGRIAGVKLSKFKFPSNNRDSIGTDRGSWISSLNTSIDSACSDVTDQRQSFGRLSQLQYFEPSIPPSLPNEFISSTLPRACGFRYNTYMTPIAEDPSGPGESSPMEKTVSFPNSTFLDSYQSSETDPLLTSSKPWTSSMPTDLFQTPIASNLKDRPWSLGSGLGERNTCVVWKELPGISVQEPQESLQEESDTIENSAPEVITQGSSNETTSTERSAGINNAQQVELINTDVDSSPCRP</sequence>
<name>A0AAD8F573_BIOPF</name>
<dbReference type="InterPro" id="IPR029787">
    <property type="entry name" value="Nucleotide_cyclase"/>
</dbReference>
<dbReference type="PROSITE" id="PS50125">
    <property type="entry name" value="GUANYLATE_CYCLASE_2"/>
    <property type="match status" value="1"/>
</dbReference>
<protein>
    <recommendedName>
        <fullName evidence="2 13">Guanylate cyclase</fullName>
        <ecNumber evidence="2 13">4.6.1.2</ecNumber>
    </recommendedName>
</protein>
<evidence type="ECO:0000256" key="3">
    <source>
        <dbReference type="ARBA" id="ARBA00022692"/>
    </source>
</evidence>
<keyword evidence="3" id="KW-0812">Transmembrane</keyword>
<dbReference type="EMBL" id="JASAOG010000107">
    <property type="protein sequence ID" value="KAK0051093.1"/>
    <property type="molecule type" value="Genomic_DNA"/>
</dbReference>
<keyword evidence="8" id="KW-0675">Receptor</keyword>
<comment type="similarity">
    <text evidence="12">Belongs to the adenylyl cyclase class-4/guanylyl cyclase family.</text>
</comment>
<evidence type="ECO:0000256" key="7">
    <source>
        <dbReference type="ARBA" id="ARBA00023136"/>
    </source>
</evidence>
<dbReference type="GO" id="GO:0004383">
    <property type="term" value="F:guanylate cyclase activity"/>
    <property type="evidence" value="ECO:0007669"/>
    <property type="project" value="UniProtKB-EC"/>
</dbReference>
<organism evidence="18 19">
    <name type="scientific">Biomphalaria pfeifferi</name>
    <name type="common">Bloodfluke planorb</name>
    <name type="synonym">Freshwater snail</name>
    <dbReference type="NCBI Taxonomy" id="112525"/>
    <lineage>
        <taxon>Eukaryota</taxon>
        <taxon>Metazoa</taxon>
        <taxon>Spiralia</taxon>
        <taxon>Lophotrochozoa</taxon>
        <taxon>Mollusca</taxon>
        <taxon>Gastropoda</taxon>
        <taxon>Heterobranchia</taxon>
        <taxon>Euthyneura</taxon>
        <taxon>Panpulmonata</taxon>
        <taxon>Hygrophila</taxon>
        <taxon>Lymnaeoidea</taxon>
        <taxon>Planorbidae</taxon>
        <taxon>Biomphalaria</taxon>
    </lineage>
</organism>
<dbReference type="InterPro" id="IPR018297">
    <property type="entry name" value="A/G_cyclase_CS"/>
</dbReference>
<keyword evidence="9" id="KW-0325">Glycoprotein</keyword>
<evidence type="ECO:0000256" key="12">
    <source>
        <dbReference type="RuleBase" id="RU000405"/>
    </source>
</evidence>
<feature type="region of interest" description="Disordered" evidence="14">
    <location>
        <begin position="1379"/>
        <end position="1437"/>
    </location>
</feature>
<dbReference type="Pfam" id="PF01094">
    <property type="entry name" value="ANF_receptor"/>
    <property type="match status" value="1"/>
</dbReference>
<dbReference type="CDD" id="cd07302">
    <property type="entry name" value="CHD"/>
    <property type="match status" value="1"/>
</dbReference>
<dbReference type="EC" id="4.6.1.2" evidence="2 13"/>
<evidence type="ECO:0000259" key="17">
    <source>
        <dbReference type="PROSITE" id="PS50125"/>
    </source>
</evidence>
<dbReference type="InterPro" id="IPR028082">
    <property type="entry name" value="Peripla_BP_I"/>
</dbReference>
<dbReference type="PANTHER" id="PTHR11920">
    <property type="entry name" value="GUANYLYL CYCLASE"/>
    <property type="match status" value="1"/>
</dbReference>
<comment type="catalytic activity">
    <reaction evidence="13">
        <text>GTP = 3',5'-cyclic GMP + diphosphate</text>
        <dbReference type="Rhea" id="RHEA:13665"/>
        <dbReference type="ChEBI" id="CHEBI:33019"/>
        <dbReference type="ChEBI" id="CHEBI:37565"/>
        <dbReference type="ChEBI" id="CHEBI:57746"/>
        <dbReference type="EC" id="4.6.1.2"/>
    </reaction>
</comment>
<dbReference type="PANTHER" id="PTHR11920:SF501">
    <property type="entry name" value="GUANYLATE CYCLASE 32E"/>
    <property type="match status" value="1"/>
</dbReference>
<feature type="chain" id="PRO_5041982398" description="Guanylate cyclase" evidence="15">
    <location>
        <begin position="28"/>
        <end position="1437"/>
    </location>
</feature>
<dbReference type="Pfam" id="PF07714">
    <property type="entry name" value="PK_Tyr_Ser-Thr"/>
    <property type="match status" value="2"/>
</dbReference>
<keyword evidence="5" id="KW-0547">Nucleotide-binding</keyword>
<evidence type="ECO:0000256" key="9">
    <source>
        <dbReference type="ARBA" id="ARBA00023180"/>
    </source>
</evidence>
<keyword evidence="10 12" id="KW-0456">Lyase</keyword>
<dbReference type="Gene3D" id="1.10.510.10">
    <property type="entry name" value="Transferase(Phosphotransferase) domain 1"/>
    <property type="match status" value="2"/>
</dbReference>
<evidence type="ECO:0000256" key="6">
    <source>
        <dbReference type="ARBA" id="ARBA00022989"/>
    </source>
</evidence>
<reference evidence="18" key="1">
    <citation type="journal article" date="2023" name="PLoS Negl. Trop. Dis.">
        <title>A genome sequence for Biomphalaria pfeifferi, the major vector snail for the human-infecting parasite Schistosoma mansoni.</title>
        <authorList>
            <person name="Bu L."/>
            <person name="Lu L."/>
            <person name="Laidemitt M.R."/>
            <person name="Zhang S.M."/>
            <person name="Mutuku M."/>
            <person name="Mkoji G."/>
            <person name="Steinauer M."/>
            <person name="Loker E.S."/>
        </authorList>
    </citation>
    <scope>NUCLEOTIDE SEQUENCE</scope>
    <source>
        <strain evidence="18">KasaAsao</strain>
    </source>
</reference>
<dbReference type="Proteomes" id="UP001233172">
    <property type="component" value="Unassembled WGS sequence"/>
</dbReference>
<feature type="compositionally biased region" description="Polar residues" evidence="14">
    <location>
        <begin position="1401"/>
        <end position="1431"/>
    </location>
</feature>
<reference evidence="18" key="2">
    <citation type="submission" date="2023-04" db="EMBL/GenBank/DDBJ databases">
        <authorList>
            <person name="Bu L."/>
            <person name="Lu L."/>
            <person name="Laidemitt M.R."/>
            <person name="Zhang S.M."/>
            <person name="Mutuku M."/>
            <person name="Mkoji G."/>
            <person name="Steinauer M."/>
            <person name="Loker E.S."/>
        </authorList>
    </citation>
    <scope>NUCLEOTIDE SEQUENCE</scope>
    <source>
        <strain evidence="18">KasaAsao</strain>
        <tissue evidence="18">Whole Snail</tissue>
    </source>
</reference>
<dbReference type="SMART" id="SM00044">
    <property type="entry name" value="CYCc"/>
    <property type="match status" value="1"/>
</dbReference>
<accession>A0AAD8F573</accession>
<evidence type="ECO:0000256" key="13">
    <source>
        <dbReference type="RuleBase" id="RU003431"/>
    </source>
</evidence>
<feature type="domain" description="Protein kinase" evidence="16">
    <location>
        <begin position="565"/>
        <end position="921"/>
    </location>
</feature>
<keyword evidence="6" id="KW-1133">Transmembrane helix</keyword>
<dbReference type="InterPro" id="IPR000719">
    <property type="entry name" value="Prot_kinase_dom"/>
</dbReference>